<evidence type="ECO:0000313" key="1">
    <source>
        <dbReference type="EMBL" id="WNZ21578.1"/>
    </source>
</evidence>
<reference evidence="1" key="1">
    <citation type="submission" date="2020-05" db="EMBL/GenBank/DDBJ databases">
        <authorList>
            <person name="Zhu T."/>
            <person name="Keshari N."/>
            <person name="Lu X."/>
        </authorList>
    </citation>
    <scope>NUCLEOTIDE SEQUENCE</scope>
    <source>
        <strain evidence="1">NK1-12</strain>
    </source>
</reference>
<proteinExistence type="predicted"/>
<accession>A0AA96WAI6</accession>
<name>A0AA96WAI6_9CYAN</name>
<dbReference type="RefSeq" id="WP_316432830.1">
    <property type="nucleotide sequence ID" value="NZ_CP053586.1"/>
</dbReference>
<sequence>MTNQDGEETDPVEKIPASLVDPYTLIELDLVIEEVLTWVSRYGASLRRKYVPDNPRLNCAALILLRLPQKDEKSGRYIDPLTWEEIAEQFRVPPEAIAAMRRCYGEKCRPCLQTFLRSRGYIDP</sequence>
<protein>
    <submittedName>
        <fullName evidence="1">Uncharacterized protein</fullName>
    </submittedName>
</protein>
<organism evidence="1">
    <name type="scientific">Leptolyngbya sp. NK1-12</name>
    <dbReference type="NCBI Taxonomy" id="2547451"/>
    <lineage>
        <taxon>Bacteria</taxon>
        <taxon>Bacillati</taxon>
        <taxon>Cyanobacteriota</taxon>
        <taxon>Cyanophyceae</taxon>
        <taxon>Leptolyngbyales</taxon>
        <taxon>Leptolyngbyaceae</taxon>
        <taxon>Leptolyngbya group</taxon>
        <taxon>Leptolyngbya</taxon>
    </lineage>
</organism>
<dbReference type="EMBL" id="CP053586">
    <property type="protein sequence ID" value="WNZ21578.1"/>
    <property type="molecule type" value="Genomic_DNA"/>
</dbReference>
<dbReference type="AlphaFoldDB" id="A0AA96WAI6"/>
<gene>
    <name evidence="1" type="ORF">HJG54_00960</name>
</gene>